<reference evidence="1" key="1">
    <citation type="submission" date="2020-08" db="EMBL/GenBank/DDBJ databases">
        <title>Genome sequencing and assembly of the red palm weevil Rhynchophorus ferrugineus.</title>
        <authorList>
            <person name="Dias G.B."/>
            <person name="Bergman C.M."/>
            <person name="Manee M."/>
        </authorList>
    </citation>
    <scope>NUCLEOTIDE SEQUENCE</scope>
    <source>
        <strain evidence="1">AA-2017</strain>
        <tissue evidence="1">Whole larva</tissue>
    </source>
</reference>
<dbReference type="AlphaFoldDB" id="A0A834ML18"/>
<comment type="caution">
    <text evidence="1">The sequence shown here is derived from an EMBL/GenBank/DDBJ whole genome shotgun (WGS) entry which is preliminary data.</text>
</comment>
<name>A0A834ML18_RHYFE</name>
<gene>
    <name evidence="1" type="ORF">GWI33_005359</name>
</gene>
<protein>
    <submittedName>
        <fullName evidence="1">Uncharacterized protein</fullName>
    </submittedName>
</protein>
<evidence type="ECO:0000313" key="2">
    <source>
        <dbReference type="Proteomes" id="UP000625711"/>
    </source>
</evidence>
<sequence length="80" mass="9031">METEKKNERGRFRKAKNEKLSPFSKLTLKYGATCKIPIIVKIGSENVDERKANGPSGILKFYKSRLSRRTPDPPALDSPP</sequence>
<keyword evidence="2" id="KW-1185">Reference proteome</keyword>
<dbReference type="Proteomes" id="UP000625711">
    <property type="component" value="Unassembled WGS sequence"/>
</dbReference>
<accession>A0A834ML18</accession>
<organism evidence="1 2">
    <name type="scientific">Rhynchophorus ferrugineus</name>
    <name type="common">Red palm weevil</name>
    <name type="synonym">Curculio ferrugineus</name>
    <dbReference type="NCBI Taxonomy" id="354439"/>
    <lineage>
        <taxon>Eukaryota</taxon>
        <taxon>Metazoa</taxon>
        <taxon>Ecdysozoa</taxon>
        <taxon>Arthropoda</taxon>
        <taxon>Hexapoda</taxon>
        <taxon>Insecta</taxon>
        <taxon>Pterygota</taxon>
        <taxon>Neoptera</taxon>
        <taxon>Endopterygota</taxon>
        <taxon>Coleoptera</taxon>
        <taxon>Polyphaga</taxon>
        <taxon>Cucujiformia</taxon>
        <taxon>Curculionidae</taxon>
        <taxon>Dryophthorinae</taxon>
        <taxon>Rhynchophorus</taxon>
    </lineage>
</organism>
<dbReference type="EMBL" id="JAACXV010000026">
    <property type="protein sequence ID" value="KAF7286441.1"/>
    <property type="molecule type" value="Genomic_DNA"/>
</dbReference>
<evidence type="ECO:0000313" key="1">
    <source>
        <dbReference type="EMBL" id="KAF7286441.1"/>
    </source>
</evidence>
<proteinExistence type="predicted"/>